<dbReference type="OMA" id="MANRVYN"/>
<evidence type="ECO:0000313" key="4">
    <source>
        <dbReference type="Proteomes" id="UP000008744"/>
    </source>
</evidence>
<keyword evidence="2" id="KW-0472">Membrane</keyword>
<evidence type="ECO:0000313" key="3">
    <source>
        <dbReference type="EMBL" id="EDW29261.1"/>
    </source>
</evidence>
<reference evidence="3 4" key="1">
    <citation type="journal article" date="2007" name="Nature">
        <title>Evolution of genes and genomes on the Drosophila phylogeny.</title>
        <authorList>
            <consortium name="Drosophila 12 Genomes Consortium"/>
            <person name="Clark A.G."/>
            <person name="Eisen M.B."/>
            <person name="Smith D.R."/>
            <person name="Bergman C.M."/>
            <person name="Oliver B."/>
            <person name="Markow T.A."/>
            <person name="Kaufman T.C."/>
            <person name="Kellis M."/>
            <person name="Gelbart W."/>
            <person name="Iyer V.N."/>
            <person name="Pollard D.A."/>
            <person name="Sackton T.B."/>
            <person name="Larracuente A.M."/>
            <person name="Singh N.D."/>
            <person name="Abad J.P."/>
            <person name="Abt D.N."/>
            <person name="Adryan B."/>
            <person name="Aguade M."/>
            <person name="Akashi H."/>
            <person name="Anderson W.W."/>
            <person name="Aquadro C.F."/>
            <person name="Ardell D.H."/>
            <person name="Arguello R."/>
            <person name="Artieri C.G."/>
            <person name="Barbash D.A."/>
            <person name="Barker D."/>
            <person name="Barsanti P."/>
            <person name="Batterham P."/>
            <person name="Batzoglou S."/>
            <person name="Begun D."/>
            <person name="Bhutkar A."/>
            <person name="Blanco E."/>
            <person name="Bosak S.A."/>
            <person name="Bradley R.K."/>
            <person name="Brand A.D."/>
            <person name="Brent M.R."/>
            <person name="Brooks A.N."/>
            <person name="Brown R.H."/>
            <person name="Butlin R.K."/>
            <person name="Caggese C."/>
            <person name="Calvi B.R."/>
            <person name="Bernardo de Carvalho A."/>
            <person name="Caspi A."/>
            <person name="Castrezana S."/>
            <person name="Celniker S.E."/>
            <person name="Chang J.L."/>
            <person name="Chapple C."/>
            <person name="Chatterji S."/>
            <person name="Chinwalla A."/>
            <person name="Civetta A."/>
            <person name="Clifton S.W."/>
            <person name="Comeron J.M."/>
            <person name="Costello J.C."/>
            <person name="Coyne J.A."/>
            <person name="Daub J."/>
            <person name="David R.G."/>
            <person name="Delcher A.L."/>
            <person name="Delehaunty K."/>
            <person name="Do C.B."/>
            <person name="Ebling H."/>
            <person name="Edwards K."/>
            <person name="Eickbush T."/>
            <person name="Evans J.D."/>
            <person name="Filipski A."/>
            <person name="Findeiss S."/>
            <person name="Freyhult E."/>
            <person name="Fulton L."/>
            <person name="Fulton R."/>
            <person name="Garcia A.C."/>
            <person name="Gardiner A."/>
            <person name="Garfield D.A."/>
            <person name="Garvin B.E."/>
            <person name="Gibson G."/>
            <person name="Gilbert D."/>
            <person name="Gnerre S."/>
            <person name="Godfrey J."/>
            <person name="Good R."/>
            <person name="Gotea V."/>
            <person name="Gravely B."/>
            <person name="Greenberg A.J."/>
            <person name="Griffiths-Jones S."/>
            <person name="Gross S."/>
            <person name="Guigo R."/>
            <person name="Gustafson E.A."/>
            <person name="Haerty W."/>
            <person name="Hahn M.W."/>
            <person name="Halligan D.L."/>
            <person name="Halpern A.L."/>
            <person name="Halter G.M."/>
            <person name="Han M.V."/>
            <person name="Heger A."/>
            <person name="Hillier L."/>
            <person name="Hinrichs A.S."/>
            <person name="Holmes I."/>
            <person name="Hoskins R.A."/>
            <person name="Hubisz M.J."/>
            <person name="Hultmark D."/>
            <person name="Huntley M.A."/>
            <person name="Jaffe D.B."/>
            <person name="Jagadeeshan S."/>
            <person name="Jeck W.R."/>
            <person name="Johnson J."/>
            <person name="Jones C.D."/>
            <person name="Jordan W.C."/>
            <person name="Karpen G.H."/>
            <person name="Kataoka E."/>
            <person name="Keightley P.D."/>
            <person name="Kheradpour P."/>
            <person name="Kirkness E.F."/>
            <person name="Koerich L.B."/>
            <person name="Kristiansen K."/>
            <person name="Kudrna D."/>
            <person name="Kulathinal R.J."/>
            <person name="Kumar S."/>
            <person name="Kwok R."/>
            <person name="Lander E."/>
            <person name="Langley C.H."/>
            <person name="Lapoint R."/>
            <person name="Lazzaro B.P."/>
            <person name="Lee S.J."/>
            <person name="Levesque L."/>
            <person name="Li R."/>
            <person name="Lin C.F."/>
            <person name="Lin M.F."/>
            <person name="Lindblad-Toh K."/>
            <person name="Llopart A."/>
            <person name="Long M."/>
            <person name="Low L."/>
            <person name="Lozovsky E."/>
            <person name="Lu J."/>
            <person name="Luo M."/>
            <person name="Machado C.A."/>
            <person name="Makalowski W."/>
            <person name="Marzo M."/>
            <person name="Matsuda M."/>
            <person name="Matzkin L."/>
            <person name="McAllister B."/>
            <person name="McBride C.S."/>
            <person name="McKernan B."/>
            <person name="McKernan K."/>
            <person name="Mendez-Lago M."/>
            <person name="Minx P."/>
            <person name="Mollenhauer M.U."/>
            <person name="Montooth K."/>
            <person name="Mount S.M."/>
            <person name="Mu X."/>
            <person name="Myers E."/>
            <person name="Negre B."/>
            <person name="Newfeld S."/>
            <person name="Nielsen R."/>
            <person name="Noor M.A."/>
            <person name="O'Grady P."/>
            <person name="Pachter L."/>
            <person name="Papaceit M."/>
            <person name="Parisi M.J."/>
            <person name="Parisi M."/>
            <person name="Parts L."/>
            <person name="Pedersen J.S."/>
            <person name="Pesole G."/>
            <person name="Phillippy A.M."/>
            <person name="Ponting C.P."/>
            <person name="Pop M."/>
            <person name="Porcelli D."/>
            <person name="Powell J.R."/>
            <person name="Prohaska S."/>
            <person name="Pruitt K."/>
            <person name="Puig M."/>
            <person name="Quesneville H."/>
            <person name="Ram K.R."/>
            <person name="Rand D."/>
            <person name="Rasmussen M.D."/>
            <person name="Reed L.K."/>
            <person name="Reenan R."/>
            <person name="Reily A."/>
            <person name="Remington K.A."/>
            <person name="Rieger T.T."/>
            <person name="Ritchie M.G."/>
            <person name="Robin C."/>
            <person name="Rogers Y.H."/>
            <person name="Rohde C."/>
            <person name="Rozas J."/>
            <person name="Rubenfield M.J."/>
            <person name="Ruiz A."/>
            <person name="Russo S."/>
            <person name="Salzberg S.L."/>
            <person name="Sanchez-Gracia A."/>
            <person name="Saranga D.J."/>
            <person name="Sato H."/>
            <person name="Schaeffer S.W."/>
            <person name="Schatz M.C."/>
            <person name="Schlenke T."/>
            <person name="Schwartz R."/>
            <person name="Segarra C."/>
            <person name="Singh R.S."/>
            <person name="Sirot L."/>
            <person name="Sirota M."/>
            <person name="Sisneros N.B."/>
            <person name="Smith C.D."/>
            <person name="Smith T.F."/>
            <person name="Spieth J."/>
            <person name="Stage D.E."/>
            <person name="Stark A."/>
            <person name="Stephan W."/>
            <person name="Strausberg R.L."/>
            <person name="Strempel S."/>
            <person name="Sturgill D."/>
            <person name="Sutton G."/>
            <person name="Sutton G.G."/>
            <person name="Tao W."/>
            <person name="Teichmann S."/>
            <person name="Tobari Y.N."/>
            <person name="Tomimura Y."/>
            <person name="Tsolas J.M."/>
            <person name="Valente V.L."/>
            <person name="Venter E."/>
            <person name="Venter J.C."/>
            <person name="Vicario S."/>
            <person name="Vieira F.G."/>
            <person name="Vilella A.J."/>
            <person name="Villasante A."/>
            <person name="Walenz B."/>
            <person name="Wang J."/>
            <person name="Wasserman M."/>
            <person name="Watts T."/>
            <person name="Wilson D."/>
            <person name="Wilson R.K."/>
            <person name="Wing R.A."/>
            <person name="Wolfner M.F."/>
            <person name="Wong A."/>
            <person name="Wong G.K."/>
            <person name="Wu C.I."/>
            <person name="Wu G."/>
            <person name="Yamamoto D."/>
            <person name="Yang H.P."/>
            <person name="Yang S.P."/>
            <person name="Yorke J.A."/>
            <person name="Yoshida K."/>
            <person name="Zdobnov E."/>
            <person name="Zhang P."/>
            <person name="Zhang Y."/>
            <person name="Zimin A.V."/>
            <person name="Baldwin J."/>
            <person name="Abdouelleil A."/>
            <person name="Abdulkadir J."/>
            <person name="Abebe A."/>
            <person name="Abera B."/>
            <person name="Abreu J."/>
            <person name="Acer S.C."/>
            <person name="Aftuck L."/>
            <person name="Alexander A."/>
            <person name="An P."/>
            <person name="Anderson E."/>
            <person name="Anderson S."/>
            <person name="Arachi H."/>
            <person name="Azer M."/>
            <person name="Bachantsang P."/>
            <person name="Barry A."/>
            <person name="Bayul T."/>
            <person name="Berlin A."/>
            <person name="Bessette D."/>
            <person name="Bloom T."/>
            <person name="Blye J."/>
            <person name="Boguslavskiy L."/>
            <person name="Bonnet C."/>
            <person name="Boukhgalter B."/>
            <person name="Bourzgui I."/>
            <person name="Brown A."/>
            <person name="Cahill P."/>
            <person name="Channer S."/>
            <person name="Cheshatsang Y."/>
            <person name="Chuda L."/>
            <person name="Citroen M."/>
            <person name="Collymore A."/>
            <person name="Cooke P."/>
            <person name="Costello M."/>
            <person name="D'Aco K."/>
            <person name="Daza R."/>
            <person name="De Haan G."/>
            <person name="DeGray S."/>
            <person name="DeMaso C."/>
            <person name="Dhargay N."/>
            <person name="Dooley K."/>
            <person name="Dooley E."/>
            <person name="Doricent M."/>
            <person name="Dorje P."/>
            <person name="Dorjee K."/>
            <person name="Dupes A."/>
            <person name="Elong R."/>
            <person name="Falk J."/>
            <person name="Farina A."/>
            <person name="Faro S."/>
            <person name="Ferguson D."/>
            <person name="Fisher S."/>
            <person name="Foley C.D."/>
            <person name="Franke A."/>
            <person name="Friedrich D."/>
            <person name="Gadbois L."/>
            <person name="Gearin G."/>
            <person name="Gearin C.R."/>
            <person name="Giannoukos G."/>
            <person name="Goode T."/>
            <person name="Graham J."/>
            <person name="Grandbois E."/>
            <person name="Grewal S."/>
            <person name="Gyaltsen K."/>
            <person name="Hafez N."/>
            <person name="Hagos B."/>
            <person name="Hall J."/>
            <person name="Henson C."/>
            <person name="Hollinger A."/>
            <person name="Honan T."/>
            <person name="Huard M.D."/>
            <person name="Hughes L."/>
            <person name="Hurhula B."/>
            <person name="Husby M.E."/>
            <person name="Kamat A."/>
            <person name="Kanga B."/>
            <person name="Kashin S."/>
            <person name="Khazanovich D."/>
            <person name="Kisner P."/>
            <person name="Lance K."/>
            <person name="Lara M."/>
            <person name="Lee W."/>
            <person name="Lennon N."/>
            <person name="Letendre F."/>
            <person name="LeVine R."/>
            <person name="Lipovsky A."/>
            <person name="Liu X."/>
            <person name="Liu J."/>
            <person name="Liu S."/>
            <person name="Lokyitsang T."/>
            <person name="Lokyitsang Y."/>
            <person name="Lubonja R."/>
            <person name="Lui A."/>
            <person name="MacDonald P."/>
            <person name="Magnisalis V."/>
            <person name="Maru K."/>
            <person name="Matthews C."/>
            <person name="McCusker W."/>
            <person name="McDonough S."/>
            <person name="Mehta T."/>
            <person name="Meldrim J."/>
            <person name="Meneus L."/>
            <person name="Mihai O."/>
            <person name="Mihalev A."/>
            <person name="Mihova T."/>
            <person name="Mittelman R."/>
            <person name="Mlenga V."/>
            <person name="Montmayeur A."/>
            <person name="Mulrain L."/>
            <person name="Navidi A."/>
            <person name="Naylor J."/>
            <person name="Negash T."/>
            <person name="Nguyen T."/>
            <person name="Nguyen N."/>
            <person name="Nicol R."/>
            <person name="Norbu C."/>
            <person name="Norbu N."/>
            <person name="Novod N."/>
            <person name="O'Neill B."/>
            <person name="Osman S."/>
            <person name="Markiewicz E."/>
            <person name="Oyono O.L."/>
            <person name="Patti C."/>
            <person name="Phunkhang P."/>
            <person name="Pierre F."/>
            <person name="Priest M."/>
            <person name="Raghuraman S."/>
            <person name="Rege F."/>
            <person name="Reyes R."/>
            <person name="Rise C."/>
            <person name="Rogov P."/>
            <person name="Ross K."/>
            <person name="Ryan E."/>
            <person name="Settipalli S."/>
            <person name="Shea T."/>
            <person name="Sherpa N."/>
            <person name="Shi L."/>
            <person name="Shih D."/>
            <person name="Sparrow T."/>
            <person name="Spaulding J."/>
            <person name="Stalker J."/>
            <person name="Stange-Thomann N."/>
            <person name="Stavropoulos S."/>
            <person name="Stone C."/>
            <person name="Strader C."/>
            <person name="Tesfaye S."/>
            <person name="Thomson T."/>
            <person name="Thoulutsang Y."/>
            <person name="Thoulutsang D."/>
            <person name="Topham K."/>
            <person name="Topping I."/>
            <person name="Tsamla T."/>
            <person name="Vassiliev H."/>
            <person name="Vo A."/>
            <person name="Wangchuk T."/>
            <person name="Wangdi T."/>
            <person name="Weiand M."/>
            <person name="Wilkinson J."/>
            <person name="Wilson A."/>
            <person name="Yadav S."/>
            <person name="Young G."/>
            <person name="Yu Q."/>
            <person name="Zembek L."/>
            <person name="Zhong D."/>
            <person name="Zimmer A."/>
            <person name="Zwirko Z."/>
            <person name="Jaffe D.B."/>
            <person name="Alvarez P."/>
            <person name="Brockman W."/>
            <person name="Butler J."/>
            <person name="Chin C."/>
            <person name="Gnerre S."/>
            <person name="Grabherr M."/>
            <person name="Kleber M."/>
            <person name="Mauceli E."/>
            <person name="MacCallum I."/>
        </authorList>
    </citation>
    <scope>NUCLEOTIDE SEQUENCE [LARGE SCALE GENOMIC DNA]</scope>
    <source>
        <strain evidence="4">MSH-3 / Tucson 14011-0111.49</strain>
    </source>
</reference>
<feature type="region of interest" description="Disordered" evidence="1">
    <location>
        <begin position="1"/>
        <end position="24"/>
    </location>
</feature>
<keyword evidence="2" id="KW-1133">Transmembrane helix</keyword>
<protein>
    <submittedName>
        <fullName evidence="3">GL19609</fullName>
    </submittedName>
</protein>
<gene>
    <name evidence="3" type="primary">Dper\GL19609</name>
    <name evidence="3" type="ORF">Dper_GL19609</name>
</gene>
<organism evidence="4">
    <name type="scientific">Drosophila persimilis</name>
    <name type="common">Fruit fly</name>
    <dbReference type="NCBI Taxonomy" id="7234"/>
    <lineage>
        <taxon>Eukaryota</taxon>
        <taxon>Metazoa</taxon>
        <taxon>Ecdysozoa</taxon>
        <taxon>Arthropoda</taxon>
        <taxon>Hexapoda</taxon>
        <taxon>Insecta</taxon>
        <taxon>Pterygota</taxon>
        <taxon>Neoptera</taxon>
        <taxon>Endopterygota</taxon>
        <taxon>Diptera</taxon>
        <taxon>Brachycera</taxon>
        <taxon>Muscomorpha</taxon>
        <taxon>Ephydroidea</taxon>
        <taxon>Drosophilidae</taxon>
        <taxon>Drosophila</taxon>
        <taxon>Sophophora</taxon>
    </lineage>
</organism>
<accession>B4G7C8</accession>
<dbReference type="HOGENOM" id="CLU_1972781_0_0_1"/>
<feature type="compositionally biased region" description="Acidic residues" evidence="1">
    <location>
        <begin position="1"/>
        <end position="20"/>
    </location>
</feature>
<dbReference type="Proteomes" id="UP000008744">
    <property type="component" value="Unassembled WGS sequence"/>
</dbReference>
<dbReference type="AlphaFoldDB" id="B4G7C8"/>
<evidence type="ECO:0000256" key="2">
    <source>
        <dbReference type="SAM" id="Phobius"/>
    </source>
</evidence>
<feature type="transmembrane region" description="Helical" evidence="2">
    <location>
        <begin position="47"/>
        <end position="70"/>
    </location>
</feature>
<dbReference type="OrthoDB" id="10509398at2759"/>
<dbReference type="EMBL" id="CH479180">
    <property type="protein sequence ID" value="EDW29261.1"/>
    <property type="molecule type" value="Genomic_DNA"/>
</dbReference>
<evidence type="ECO:0000256" key="1">
    <source>
        <dbReference type="SAM" id="MobiDB-lite"/>
    </source>
</evidence>
<keyword evidence="2" id="KW-0812">Transmembrane</keyword>
<sequence>MSNGDDVVDDDDDDDDDDDNKDNVVLTLPPEVACRKCQRCLKLGTKVLFCIACSGIGILIVGGLVIYFVFFHNKSGKKTTTVEDATTVTVAVRAMANRVYNEHLKQHLFGNDMPDEKAEEDLGPLPE</sequence>
<name>B4G7C8_DROPE</name>
<keyword evidence="4" id="KW-1185">Reference proteome</keyword>
<proteinExistence type="predicted"/>